<reference evidence="1 2" key="1">
    <citation type="submission" date="2021-06" db="EMBL/GenBank/DDBJ databases">
        <title>Caerostris darwini draft genome.</title>
        <authorList>
            <person name="Kono N."/>
            <person name="Arakawa K."/>
        </authorList>
    </citation>
    <scope>NUCLEOTIDE SEQUENCE [LARGE SCALE GENOMIC DNA]</scope>
</reference>
<dbReference type="AlphaFoldDB" id="A0AAV4Q0A8"/>
<name>A0AAV4Q0A8_9ARAC</name>
<evidence type="ECO:0000313" key="1">
    <source>
        <dbReference type="EMBL" id="GIY02850.1"/>
    </source>
</evidence>
<dbReference type="Proteomes" id="UP001054837">
    <property type="component" value="Unassembled WGS sequence"/>
</dbReference>
<accession>A0AAV4Q0A8</accession>
<protein>
    <recommendedName>
        <fullName evidence="3">Ycf15</fullName>
    </recommendedName>
</protein>
<evidence type="ECO:0008006" key="3">
    <source>
        <dbReference type="Google" id="ProtNLM"/>
    </source>
</evidence>
<comment type="caution">
    <text evidence="1">The sequence shown here is derived from an EMBL/GenBank/DDBJ whole genome shotgun (WGS) entry which is preliminary data.</text>
</comment>
<dbReference type="EMBL" id="BPLQ01003756">
    <property type="protein sequence ID" value="GIY02850.1"/>
    <property type="molecule type" value="Genomic_DNA"/>
</dbReference>
<sequence length="110" mass="12830">MKKHNPPSFHNPNPIFYSLHYYSLSVRPHQKINIFIGRFSSWRKWMASTLSGSGEDRSVRHLCELGWLEVGSSHLLLRPVPAIDWPFGLKRWRRGADRSGLSTLVEKRFV</sequence>
<evidence type="ECO:0000313" key="2">
    <source>
        <dbReference type="Proteomes" id="UP001054837"/>
    </source>
</evidence>
<keyword evidence="2" id="KW-1185">Reference proteome</keyword>
<gene>
    <name evidence="1" type="ORF">CDAR_316901</name>
</gene>
<proteinExistence type="predicted"/>
<organism evidence="1 2">
    <name type="scientific">Caerostris darwini</name>
    <dbReference type="NCBI Taxonomy" id="1538125"/>
    <lineage>
        <taxon>Eukaryota</taxon>
        <taxon>Metazoa</taxon>
        <taxon>Ecdysozoa</taxon>
        <taxon>Arthropoda</taxon>
        <taxon>Chelicerata</taxon>
        <taxon>Arachnida</taxon>
        <taxon>Araneae</taxon>
        <taxon>Araneomorphae</taxon>
        <taxon>Entelegynae</taxon>
        <taxon>Araneoidea</taxon>
        <taxon>Araneidae</taxon>
        <taxon>Caerostris</taxon>
    </lineage>
</organism>